<evidence type="ECO:0000313" key="4">
    <source>
        <dbReference type="Proteomes" id="UP000316426"/>
    </source>
</evidence>
<keyword evidence="1" id="KW-0233">DNA recombination</keyword>
<dbReference type="InterPro" id="IPR050090">
    <property type="entry name" value="Tyrosine_recombinase_XerCD"/>
</dbReference>
<dbReference type="InterPro" id="IPR013762">
    <property type="entry name" value="Integrase-like_cat_sf"/>
</dbReference>
<proteinExistence type="predicted"/>
<dbReference type="PROSITE" id="PS51898">
    <property type="entry name" value="TYR_RECOMBINASE"/>
    <property type="match status" value="1"/>
</dbReference>
<organism evidence="3 4">
    <name type="scientific">Botrimarina mediterranea</name>
    <dbReference type="NCBI Taxonomy" id="2528022"/>
    <lineage>
        <taxon>Bacteria</taxon>
        <taxon>Pseudomonadati</taxon>
        <taxon>Planctomycetota</taxon>
        <taxon>Planctomycetia</taxon>
        <taxon>Pirellulales</taxon>
        <taxon>Lacipirellulaceae</taxon>
        <taxon>Botrimarina</taxon>
    </lineage>
</organism>
<name>A0A518K5X4_9BACT</name>
<dbReference type="PANTHER" id="PTHR30349">
    <property type="entry name" value="PHAGE INTEGRASE-RELATED"/>
    <property type="match status" value="1"/>
</dbReference>
<evidence type="ECO:0000259" key="2">
    <source>
        <dbReference type="PROSITE" id="PS51898"/>
    </source>
</evidence>
<accession>A0A518K5X4</accession>
<dbReference type="GO" id="GO:0015074">
    <property type="term" value="P:DNA integration"/>
    <property type="evidence" value="ECO:0007669"/>
    <property type="project" value="InterPro"/>
</dbReference>
<evidence type="ECO:0000313" key="3">
    <source>
        <dbReference type="EMBL" id="QDV73192.1"/>
    </source>
</evidence>
<dbReference type="Proteomes" id="UP000316426">
    <property type="component" value="Chromosome"/>
</dbReference>
<dbReference type="InterPro" id="IPR002104">
    <property type="entry name" value="Integrase_catalytic"/>
</dbReference>
<dbReference type="SUPFAM" id="SSF56349">
    <property type="entry name" value="DNA breaking-rejoining enzymes"/>
    <property type="match status" value="1"/>
</dbReference>
<dbReference type="EMBL" id="CP036349">
    <property type="protein sequence ID" value="QDV73192.1"/>
    <property type="molecule type" value="Genomic_DNA"/>
</dbReference>
<dbReference type="PANTHER" id="PTHR30349:SF64">
    <property type="entry name" value="PROPHAGE INTEGRASE INTD-RELATED"/>
    <property type="match status" value="1"/>
</dbReference>
<dbReference type="KEGG" id="bmei:Spa11_13880"/>
<dbReference type="Gene3D" id="1.10.443.10">
    <property type="entry name" value="Intergrase catalytic core"/>
    <property type="match status" value="1"/>
</dbReference>
<dbReference type="RefSeq" id="WP_145109757.1">
    <property type="nucleotide sequence ID" value="NZ_CP036349.1"/>
</dbReference>
<feature type="domain" description="Tyr recombinase" evidence="2">
    <location>
        <begin position="213"/>
        <end position="399"/>
    </location>
</feature>
<dbReference type="GO" id="GO:0006310">
    <property type="term" value="P:DNA recombination"/>
    <property type="evidence" value="ECO:0007669"/>
    <property type="project" value="UniProtKB-KW"/>
</dbReference>
<reference evidence="3 4" key="1">
    <citation type="submission" date="2019-02" db="EMBL/GenBank/DDBJ databases">
        <title>Deep-cultivation of Planctomycetes and their phenomic and genomic characterization uncovers novel biology.</title>
        <authorList>
            <person name="Wiegand S."/>
            <person name="Jogler M."/>
            <person name="Boedeker C."/>
            <person name="Pinto D."/>
            <person name="Vollmers J."/>
            <person name="Rivas-Marin E."/>
            <person name="Kohn T."/>
            <person name="Peeters S.H."/>
            <person name="Heuer A."/>
            <person name="Rast P."/>
            <person name="Oberbeckmann S."/>
            <person name="Bunk B."/>
            <person name="Jeske O."/>
            <person name="Meyerdierks A."/>
            <person name="Storesund J.E."/>
            <person name="Kallscheuer N."/>
            <person name="Luecker S."/>
            <person name="Lage O.M."/>
            <person name="Pohl T."/>
            <person name="Merkel B.J."/>
            <person name="Hornburger P."/>
            <person name="Mueller R.-W."/>
            <person name="Bruemmer F."/>
            <person name="Labrenz M."/>
            <person name="Spormann A.M."/>
            <person name="Op den Camp H."/>
            <person name="Overmann J."/>
            <person name="Amann R."/>
            <person name="Jetten M.S.M."/>
            <person name="Mascher T."/>
            <person name="Medema M.H."/>
            <person name="Devos D.P."/>
            <person name="Kaster A.-K."/>
            <person name="Ovreas L."/>
            <person name="Rohde M."/>
            <person name="Galperin M.Y."/>
            <person name="Jogler C."/>
        </authorList>
    </citation>
    <scope>NUCLEOTIDE SEQUENCE [LARGE SCALE GENOMIC DNA]</scope>
    <source>
        <strain evidence="3 4">Spa11</strain>
    </source>
</reference>
<keyword evidence="4" id="KW-1185">Reference proteome</keyword>
<protein>
    <submittedName>
        <fullName evidence="3">Phage integrase family protein</fullName>
    </submittedName>
</protein>
<sequence>MTKKRAGRKGGKSSRGFYFRSGRGWYALRDGKSYPLLDADGVHHKDPKLPERVARESHARWLTEQTQADQQRLRDEKRRYEGVTLLAVCQAYLAHAKATGAAKTHHDRADTLFDFCFGLPPEFRPKDGVKPVKPTANQRKAMAASRIHDGYGRMLVTDLLPLHIDQWLNAHPSWGGGRRSRIQAVKRALNYAKDAGLVAANPIVGYSTPRAVGRVTDLSPEQEAALLKHANRPLALAIQVCIRTGARPGCEFAALTRKHVRIAGDRMEWTFSKDESKTKKLRVLRIRDPEMIQVVEQQMAAHPKGPLFRNTTGKPWTRQSLSGGFRTLKRRLEKQGVEFDRDACMYSCRHTFAKRTLQGYWTGRMVNIETVAGLMGNSPQVCRDHYLQWSEIDNERLWEAC</sequence>
<dbReference type="AlphaFoldDB" id="A0A518K5X4"/>
<dbReference type="Pfam" id="PF00589">
    <property type="entry name" value="Phage_integrase"/>
    <property type="match status" value="1"/>
</dbReference>
<dbReference type="InterPro" id="IPR011010">
    <property type="entry name" value="DNA_brk_join_enz"/>
</dbReference>
<gene>
    <name evidence="3" type="ORF">Spa11_13880</name>
</gene>
<dbReference type="GO" id="GO:0003677">
    <property type="term" value="F:DNA binding"/>
    <property type="evidence" value="ECO:0007669"/>
    <property type="project" value="InterPro"/>
</dbReference>
<evidence type="ECO:0000256" key="1">
    <source>
        <dbReference type="ARBA" id="ARBA00023172"/>
    </source>
</evidence>